<accession>A0A3B4GL43</accession>
<proteinExistence type="predicted"/>
<dbReference type="Ensembl" id="ENSPNYT00000022801.1">
    <property type="protein sequence ID" value="ENSPNYP00000022258.1"/>
    <property type="gene ID" value="ENSPNYG00000016806.1"/>
</dbReference>
<protein>
    <submittedName>
        <fullName evidence="1">Uncharacterized protein</fullName>
    </submittedName>
</protein>
<dbReference type="AlphaFoldDB" id="A0A3B4GL43"/>
<reference evidence="1" key="1">
    <citation type="submission" date="2023-09" db="UniProtKB">
        <authorList>
            <consortium name="Ensembl"/>
        </authorList>
    </citation>
    <scope>IDENTIFICATION</scope>
</reference>
<organism evidence="1">
    <name type="scientific">Pundamilia nyererei</name>
    <dbReference type="NCBI Taxonomy" id="303518"/>
    <lineage>
        <taxon>Eukaryota</taxon>
        <taxon>Metazoa</taxon>
        <taxon>Chordata</taxon>
        <taxon>Craniata</taxon>
        <taxon>Vertebrata</taxon>
        <taxon>Euteleostomi</taxon>
        <taxon>Actinopterygii</taxon>
        <taxon>Neopterygii</taxon>
        <taxon>Teleostei</taxon>
        <taxon>Neoteleostei</taxon>
        <taxon>Acanthomorphata</taxon>
        <taxon>Ovalentaria</taxon>
        <taxon>Cichlomorphae</taxon>
        <taxon>Cichliformes</taxon>
        <taxon>Cichlidae</taxon>
        <taxon>African cichlids</taxon>
        <taxon>Pseudocrenilabrinae</taxon>
        <taxon>Haplochromini</taxon>
        <taxon>Pundamilia</taxon>
    </lineage>
</organism>
<name>A0A3B4GL43_9CICH</name>
<evidence type="ECO:0000313" key="1">
    <source>
        <dbReference type="Ensembl" id="ENSPNYP00000022258.1"/>
    </source>
</evidence>
<sequence>MAEIIHFRSHVTTRPMIITSINAEKIPFSSLIHQLLFGCDGVFPGLNYLRQLHFFREVFLHVRRDFYFFMIHVGTDHLLQTVKRKNIFI</sequence>